<dbReference type="EMBL" id="JBBPBN010000042">
    <property type="protein sequence ID" value="KAK8997530.1"/>
    <property type="molecule type" value="Genomic_DNA"/>
</dbReference>
<dbReference type="SUPFAM" id="SSF53098">
    <property type="entry name" value="Ribonuclease H-like"/>
    <property type="match status" value="1"/>
</dbReference>
<dbReference type="Proteomes" id="UP001396334">
    <property type="component" value="Unassembled WGS sequence"/>
</dbReference>
<dbReference type="PANTHER" id="PTHR47723">
    <property type="entry name" value="OS05G0353850 PROTEIN"/>
    <property type="match status" value="1"/>
</dbReference>
<evidence type="ECO:0000313" key="2">
    <source>
        <dbReference type="EMBL" id="KAK8997530.1"/>
    </source>
</evidence>
<feature type="domain" description="RNase H type-1" evidence="1">
    <location>
        <begin position="38"/>
        <end position="130"/>
    </location>
</feature>
<comment type="caution">
    <text evidence="2">The sequence shown here is derived from an EMBL/GenBank/DDBJ whole genome shotgun (WGS) entry which is preliminary data.</text>
</comment>
<evidence type="ECO:0000259" key="1">
    <source>
        <dbReference type="Pfam" id="PF13456"/>
    </source>
</evidence>
<dbReference type="Gene3D" id="3.30.420.10">
    <property type="entry name" value="Ribonuclease H-like superfamily/Ribonuclease H"/>
    <property type="match status" value="1"/>
</dbReference>
<sequence>MCMQVALDGDLLGRNGGAAIPVVSRWQLPQEGCCTLKTDGSRVASTGFATCGGVIRNNVGDWLLGFHRKIGVCSVLEAELWGVAEGLRLAWDAGIRVVLLEVDNNDVARLVHDKERVNGLHGLVPTIRELVGRD</sequence>
<dbReference type="InterPro" id="IPR044730">
    <property type="entry name" value="RNase_H-like_dom_plant"/>
</dbReference>
<dbReference type="CDD" id="cd06222">
    <property type="entry name" value="RNase_H_like"/>
    <property type="match status" value="1"/>
</dbReference>
<reference evidence="2 3" key="1">
    <citation type="journal article" date="2024" name="G3 (Bethesda)">
        <title>Genome assembly of Hibiscus sabdariffa L. provides insights into metabolisms of medicinal natural products.</title>
        <authorList>
            <person name="Kim T."/>
        </authorList>
    </citation>
    <scope>NUCLEOTIDE SEQUENCE [LARGE SCALE GENOMIC DNA]</scope>
    <source>
        <strain evidence="2">TK-2024</strain>
        <tissue evidence="2">Old leaves</tissue>
    </source>
</reference>
<protein>
    <recommendedName>
        <fullName evidence="1">RNase H type-1 domain-containing protein</fullName>
    </recommendedName>
</protein>
<dbReference type="PANTHER" id="PTHR47723:SF19">
    <property type="entry name" value="POLYNUCLEOTIDYL TRANSFERASE, RIBONUCLEASE H-LIKE SUPERFAMILY PROTEIN"/>
    <property type="match status" value="1"/>
</dbReference>
<dbReference type="Pfam" id="PF13456">
    <property type="entry name" value="RVT_3"/>
    <property type="match status" value="1"/>
</dbReference>
<dbReference type="InterPro" id="IPR053151">
    <property type="entry name" value="RNase_H-like"/>
</dbReference>
<accession>A0ABR2QAJ3</accession>
<dbReference type="InterPro" id="IPR002156">
    <property type="entry name" value="RNaseH_domain"/>
</dbReference>
<proteinExistence type="predicted"/>
<organism evidence="2 3">
    <name type="scientific">Hibiscus sabdariffa</name>
    <name type="common">roselle</name>
    <dbReference type="NCBI Taxonomy" id="183260"/>
    <lineage>
        <taxon>Eukaryota</taxon>
        <taxon>Viridiplantae</taxon>
        <taxon>Streptophyta</taxon>
        <taxon>Embryophyta</taxon>
        <taxon>Tracheophyta</taxon>
        <taxon>Spermatophyta</taxon>
        <taxon>Magnoliopsida</taxon>
        <taxon>eudicotyledons</taxon>
        <taxon>Gunneridae</taxon>
        <taxon>Pentapetalae</taxon>
        <taxon>rosids</taxon>
        <taxon>malvids</taxon>
        <taxon>Malvales</taxon>
        <taxon>Malvaceae</taxon>
        <taxon>Malvoideae</taxon>
        <taxon>Hibiscus</taxon>
    </lineage>
</organism>
<name>A0ABR2QAJ3_9ROSI</name>
<dbReference type="InterPro" id="IPR012337">
    <property type="entry name" value="RNaseH-like_sf"/>
</dbReference>
<gene>
    <name evidence="2" type="ORF">V6N11_012087</name>
</gene>
<evidence type="ECO:0000313" key="3">
    <source>
        <dbReference type="Proteomes" id="UP001396334"/>
    </source>
</evidence>
<dbReference type="InterPro" id="IPR036397">
    <property type="entry name" value="RNaseH_sf"/>
</dbReference>
<keyword evidence="3" id="KW-1185">Reference proteome</keyword>